<comment type="caution">
    <text evidence="1">The sequence shown here is derived from an EMBL/GenBank/DDBJ whole genome shotgun (WGS) entry which is preliminary data.</text>
</comment>
<evidence type="ECO:0000313" key="1">
    <source>
        <dbReference type="EMBL" id="KAF2475354.1"/>
    </source>
</evidence>
<name>A0ACB6R7S4_9PLEO</name>
<keyword evidence="2" id="KW-1185">Reference proteome</keyword>
<sequence length="179" mass="20108">MPNIEIAIKAFNPNFLPADSALRDWITQSFSFLWSTEDHGDYGEFCRGLNLRPTPSEAFLYGIARVRCPFAKGEDIAVLNYWCKVHRHGGGPEERECKKWRDKVSNQALYHLLKEKEESRASEAEELIKVKGGVIVWKHKGIGSPIQTPTQQGKRKMPASGTVASRKKNKSGGTYGSSR</sequence>
<reference evidence="1" key="1">
    <citation type="journal article" date="2020" name="Stud. Mycol.">
        <title>101 Dothideomycetes genomes: a test case for predicting lifestyles and emergence of pathogens.</title>
        <authorList>
            <person name="Haridas S."/>
            <person name="Albert R."/>
            <person name="Binder M."/>
            <person name="Bloem J."/>
            <person name="Labutti K."/>
            <person name="Salamov A."/>
            <person name="Andreopoulos B."/>
            <person name="Baker S."/>
            <person name="Barry K."/>
            <person name="Bills G."/>
            <person name="Bluhm B."/>
            <person name="Cannon C."/>
            <person name="Castanera R."/>
            <person name="Culley D."/>
            <person name="Daum C."/>
            <person name="Ezra D."/>
            <person name="Gonzalez J."/>
            <person name="Henrissat B."/>
            <person name="Kuo A."/>
            <person name="Liang C."/>
            <person name="Lipzen A."/>
            <person name="Lutzoni F."/>
            <person name="Magnuson J."/>
            <person name="Mondo S."/>
            <person name="Nolan M."/>
            <person name="Ohm R."/>
            <person name="Pangilinan J."/>
            <person name="Park H.-J."/>
            <person name="Ramirez L."/>
            <person name="Alfaro M."/>
            <person name="Sun H."/>
            <person name="Tritt A."/>
            <person name="Yoshinaga Y."/>
            <person name="Zwiers L.-H."/>
            <person name="Turgeon B."/>
            <person name="Goodwin S."/>
            <person name="Spatafora J."/>
            <person name="Crous P."/>
            <person name="Grigoriev I."/>
        </authorList>
    </citation>
    <scope>NUCLEOTIDE SEQUENCE</scope>
    <source>
        <strain evidence="1">ATCC 200398</strain>
    </source>
</reference>
<accession>A0ACB6R7S4</accession>
<gene>
    <name evidence="1" type="ORF">BDR25DRAFT_301067</name>
</gene>
<evidence type="ECO:0000313" key="2">
    <source>
        <dbReference type="Proteomes" id="UP000799755"/>
    </source>
</evidence>
<proteinExistence type="predicted"/>
<dbReference type="Proteomes" id="UP000799755">
    <property type="component" value="Unassembled WGS sequence"/>
</dbReference>
<protein>
    <submittedName>
        <fullName evidence="1">Uncharacterized protein</fullName>
    </submittedName>
</protein>
<organism evidence="1 2">
    <name type="scientific">Lindgomyces ingoldianus</name>
    <dbReference type="NCBI Taxonomy" id="673940"/>
    <lineage>
        <taxon>Eukaryota</taxon>
        <taxon>Fungi</taxon>
        <taxon>Dikarya</taxon>
        <taxon>Ascomycota</taxon>
        <taxon>Pezizomycotina</taxon>
        <taxon>Dothideomycetes</taxon>
        <taxon>Pleosporomycetidae</taxon>
        <taxon>Pleosporales</taxon>
        <taxon>Lindgomycetaceae</taxon>
        <taxon>Lindgomyces</taxon>
    </lineage>
</organism>
<dbReference type="EMBL" id="MU003496">
    <property type="protein sequence ID" value="KAF2475354.1"/>
    <property type="molecule type" value="Genomic_DNA"/>
</dbReference>